<dbReference type="SUPFAM" id="SSF88723">
    <property type="entry name" value="PIN domain-like"/>
    <property type="match status" value="1"/>
</dbReference>
<sequence length="149" mass="17618">MIVLDTNIFYNFLFETNLTEKSERILETYEPLFSTFTVWNETIYVVSRKLAEIKFGIKSYVKFRKLVAEEGYSFCAKEIEAFESVIRDLNITVLRDYQNPREISEIMSKFKLLPNDALIAATCRHYGIRKIATFDEDFRRVDFLEVVEP</sequence>
<dbReference type="Pfam" id="PF01850">
    <property type="entry name" value="PIN"/>
    <property type="match status" value="1"/>
</dbReference>
<protein>
    <submittedName>
        <fullName evidence="2">Putative nucleic acid-binding protein</fullName>
    </submittedName>
</protein>
<dbReference type="PANTHER" id="PTHR39677">
    <property type="entry name" value="RIBONUCLEASE VAPC6"/>
    <property type="match status" value="1"/>
</dbReference>
<organism evidence="2 3">
    <name type="scientific">Archaeoglobus fulgidus DSM 8774</name>
    <dbReference type="NCBI Taxonomy" id="1344584"/>
    <lineage>
        <taxon>Archaea</taxon>
        <taxon>Methanobacteriati</taxon>
        <taxon>Methanobacteriota</taxon>
        <taxon>Archaeoglobi</taxon>
        <taxon>Archaeoglobales</taxon>
        <taxon>Archaeoglobaceae</taxon>
        <taxon>Archaeoglobus</taxon>
    </lineage>
</organism>
<dbReference type="GeneID" id="31862331"/>
<evidence type="ECO:0000259" key="1">
    <source>
        <dbReference type="SMART" id="SM00670"/>
    </source>
</evidence>
<dbReference type="AlphaFoldDB" id="A0A075WC72"/>
<dbReference type="CDD" id="cd18677">
    <property type="entry name" value="PIN_MjVapC2-VapC6_like"/>
    <property type="match status" value="1"/>
</dbReference>
<dbReference type="Gene3D" id="3.40.50.1010">
    <property type="entry name" value="5'-nuclease"/>
    <property type="match status" value="1"/>
</dbReference>
<dbReference type="InterPro" id="IPR029060">
    <property type="entry name" value="PIN-like_dom_sf"/>
</dbReference>
<dbReference type="Proteomes" id="UP000028501">
    <property type="component" value="Chromosome"/>
</dbReference>
<dbReference type="RefSeq" id="WP_010877824.1">
    <property type="nucleotide sequence ID" value="NZ_CP006577.1"/>
</dbReference>
<dbReference type="PANTHER" id="PTHR39677:SF4">
    <property type="entry name" value="RIBONUCLEASE VAPC6"/>
    <property type="match status" value="1"/>
</dbReference>
<dbReference type="KEGG" id="afg:AFULGI_00003110"/>
<evidence type="ECO:0000313" key="2">
    <source>
        <dbReference type="EMBL" id="AIG97137.1"/>
    </source>
</evidence>
<feature type="domain" description="PIN" evidence="1">
    <location>
        <begin position="1"/>
        <end position="140"/>
    </location>
</feature>
<dbReference type="EMBL" id="CP006577">
    <property type="protein sequence ID" value="AIG97137.1"/>
    <property type="molecule type" value="Genomic_DNA"/>
</dbReference>
<accession>A0A075WC72</accession>
<dbReference type="InterPro" id="IPR002716">
    <property type="entry name" value="PIN_dom"/>
</dbReference>
<gene>
    <name evidence="2" type="ORF">AFULGI_00003110</name>
</gene>
<reference evidence="2 3" key="1">
    <citation type="submission" date="2013-07" db="EMBL/GenBank/DDBJ databases">
        <title>Genome of Archaeoglobus fulgidus.</title>
        <authorList>
            <person name="Fiebig A."/>
            <person name="Birkeland N.-K."/>
        </authorList>
    </citation>
    <scope>NUCLEOTIDE SEQUENCE [LARGE SCALE GENOMIC DNA]</scope>
    <source>
        <strain evidence="2 3">DSM 8774</strain>
    </source>
</reference>
<dbReference type="SMART" id="SM00670">
    <property type="entry name" value="PINc"/>
    <property type="match status" value="1"/>
</dbReference>
<proteinExistence type="predicted"/>
<name>A0A075WC72_ARCFL</name>
<dbReference type="HOGENOM" id="CLU_134210_1_1_2"/>
<evidence type="ECO:0000313" key="3">
    <source>
        <dbReference type="Proteomes" id="UP000028501"/>
    </source>
</evidence>